<dbReference type="PANTHER" id="PTHR36181">
    <property type="entry name" value="INTRON-ENCODED ENDONUCLEASE AI3-RELATED"/>
    <property type="match status" value="1"/>
</dbReference>
<keyword evidence="2" id="KW-0496">Mitochondrion</keyword>
<proteinExistence type="predicted"/>
<sequence length="267" mass="31575">MTQNTQHYLAGLWEGDGHADRKFQKYIAITFHRKDYPLVRLLQAHLGGTVRHKQKENALVLTLRKAEALQLFFRFIQNKLRTPKHHDLQAYAYTPGIRDTSTLFSNGWLAGFLDADSGFKIRYTHERRNPITKRIIVKHRIALSLVIEQRQHHPITQESYEPIMTELASTFGVPLKVRKHGKKEYWCVEISSLDKIKTIIDYLDRYPLLTSKFLDYQDWKKAYFMLQRKEHLTKEGKAKLLALKKGMNRQRILFNWSHLQDLRLCFA</sequence>
<dbReference type="EMBL" id="LC515368">
    <property type="protein sequence ID" value="BBQ05419.1"/>
    <property type="molecule type" value="Genomic_DNA"/>
</dbReference>
<dbReference type="PANTHER" id="PTHR36181:SF3">
    <property type="entry name" value="INTRON-ENCODED DNA ENDONUCLEASE AI5 BETA"/>
    <property type="match status" value="1"/>
</dbReference>
<geneLocation type="mitochondrion" evidence="2"/>
<name>A0A679ETS4_LEUMA</name>
<reference evidence="2" key="1">
    <citation type="submission" date="2019-12" db="EMBL/GenBank/DDBJ databases">
        <title>Mitochondrial genomes of Hemiarma marina and Leucocryptos marina revised the evolution of cytochrome c maturation in Cryptista.</title>
        <authorList>
            <person name="Nishimura Y."/>
            <person name="Kume K."/>
            <person name="Sonehara K."/>
            <person name="Tanifuji G."/>
            <person name="Shiratori T."/>
            <person name="Ishida K."/>
            <person name="Hashimoto T."/>
            <person name="Inagaki Y."/>
            <person name="Ohkuma M."/>
        </authorList>
    </citation>
    <scope>NUCLEOTIDE SEQUENCE</scope>
    <source>
        <strain evidence="2">NIES-1335</strain>
    </source>
</reference>
<dbReference type="AlphaFoldDB" id="A0A679ETS4"/>
<evidence type="ECO:0000313" key="2">
    <source>
        <dbReference type="EMBL" id="BBQ05419.1"/>
    </source>
</evidence>
<keyword evidence="2" id="KW-0540">Nuclease</keyword>
<protein>
    <submittedName>
        <fullName evidence="2">LAGLIDADG homing endonuclease</fullName>
    </submittedName>
</protein>
<dbReference type="GO" id="GO:0005739">
    <property type="term" value="C:mitochondrion"/>
    <property type="evidence" value="ECO:0007669"/>
    <property type="project" value="UniProtKB-ARBA"/>
</dbReference>
<dbReference type="InterPro" id="IPR004860">
    <property type="entry name" value="LAGLIDADG_dom"/>
</dbReference>
<dbReference type="GO" id="GO:0004519">
    <property type="term" value="F:endonuclease activity"/>
    <property type="evidence" value="ECO:0007669"/>
    <property type="project" value="UniProtKB-KW"/>
</dbReference>
<dbReference type="RefSeq" id="YP_009730089.1">
    <property type="nucleotide sequence ID" value="NC_045933.1"/>
</dbReference>
<dbReference type="GeneID" id="43959803"/>
<dbReference type="Pfam" id="PF00961">
    <property type="entry name" value="LAGLIDADG_1"/>
    <property type="match status" value="1"/>
</dbReference>
<dbReference type="InterPro" id="IPR051289">
    <property type="entry name" value="LAGLIDADG_Endonuclease"/>
</dbReference>
<gene>
    <name evidence="2" type="primary">LHE1</name>
</gene>
<evidence type="ECO:0000259" key="1">
    <source>
        <dbReference type="Pfam" id="PF00961"/>
    </source>
</evidence>
<dbReference type="InterPro" id="IPR027434">
    <property type="entry name" value="Homing_endonucl"/>
</dbReference>
<keyword evidence="2" id="KW-0255">Endonuclease</keyword>
<dbReference type="SUPFAM" id="SSF55608">
    <property type="entry name" value="Homing endonucleases"/>
    <property type="match status" value="2"/>
</dbReference>
<feature type="domain" description="Homing endonuclease LAGLIDADG" evidence="1">
    <location>
        <begin position="109"/>
        <end position="223"/>
    </location>
</feature>
<keyword evidence="2" id="KW-0378">Hydrolase</keyword>
<dbReference type="Gene3D" id="3.10.28.10">
    <property type="entry name" value="Homing endonucleases"/>
    <property type="match status" value="2"/>
</dbReference>
<accession>A0A679ETS4</accession>
<organism evidence="2">
    <name type="scientific">Leucocryptos marina</name>
    <name type="common">Marine flagellate</name>
    <name type="synonym">Bodo marinus</name>
    <dbReference type="NCBI Taxonomy" id="299206"/>
    <lineage>
        <taxon>Eukaryota</taxon>
        <taxon>Cryptophyceae</taxon>
        <taxon>Kathablepharidacea</taxon>
        <taxon>Katablepharidaceae</taxon>
        <taxon>Leucocryptos</taxon>
    </lineage>
</organism>